<feature type="region of interest" description="Disordered" evidence="4">
    <location>
        <begin position="105"/>
        <end position="150"/>
    </location>
</feature>
<dbReference type="Pfam" id="PF00436">
    <property type="entry name" value="SSB"/>
    <property type="match status" value="1"/>
</dbReference>
<evidence type="ECO:0000256" key="3">
    <source>
        <dbReference type="RuleBase" id="RU000524"/>
    </source>
</evidence>
<name>A0A084EJT4_MYCCA</name>
<dbReference type="CDD" id="cd04496">
    <property type="entry name" value="SSB_OBF"/>
    <property type="match status" value="1"/>
</dbReference>
<dbReference type="InterPro" id="IPR012340">
    <property type="entry name" value="NA-bd_OB-fold"/>
</dbReference>
<sequence>MNQINIVGRIVNNLELKSSKNKNPFVFFTVAVNEYWNSERQTTYIPCVVFNDKAVNLVQYINKGDLVSIVAKLNVRRIVEDNGDFKNIFNVVVSKIELLSRAARSSYKDKQEQSDLDVSSNKNSSLGNEIFSDEQKEIFGDEIPDSVIWD</sequence>
<reference evidence="5 6" key="1">
    <citation type="submission" date="2014-02" db="EMBL/GenBank/DDBJ databases">
        <title>Genome sequence of Mycoplasma capricolum subsp. capricolum strain 14232.</title>
        <authorList>
            <person name="Sirand-Pugnet P."/>
            <person name="Breton M."/>
            <person name="Dordet-Frisoni E."/>
            <person name="Baranowski E."/>
            <person name="Barre A."/>
            <person name="Couture C."/>
            <person name="Dupuy V."/>
            <person name="Gaurivaud P."/>
            <person name="Jacob D."/>
            <person name="Lemaitre C."/>
            <person name="Manso-Silvan L."/>
            <person name="Nikolski M."/>
            <person name="Nouvel L.-X."/>
            <person name="Poumarat F."/>
            <person name="Tardy F."/>
            <person name="Thebault P."/>
            <person name="Theil S."/>
            <person name="Citti C."/>
            <person name="Thiaucourt F."/>
            <person name="Blanchard A."/>
        </authorList>
    </citation>
    <scope>NUCLEOTIDE SEQUENCE [LARGE SCALE GENOMIC DNA]</scope>
    <source>
        <strain evidence="5 6">14232</strain>
    </source>
</reference>
<dbReference type="Gene3D" id="2.40.50.140">
    <property type="entry name" value="Nucleic acid-binding proteins"/>
    <property type="match status" value="1"/>
</dbReference>
<evidence type="ECO:0000256" key="4">
    <source>
        <dbReference type="SAM" id="MobiDB-lite"/>
    </source>
</evidence>
<feature type="compositionally biased region" description="Polar residues" evidence="4">
    <location>
        <begin position="116"/>
        <end position="127"/>
    </location>
</feature>
<evidence type="ECO:0000256" key="2">
    <source>
        <dbReference type="PIRNR" id="PIRNR002070"/>
    </source>
</evidence>
<dbReference type="Proteomes" id="UP000028533">
    <property type="component" value="Unassembled WGS sequence"/>
</dbReference>
<dbReference type="GO" id="GO:0003697">
    <property type="term" value="F:single-stranded DNA binding"/>
    <property type="evidence" value="ECO:0007669"/>
    <property type="project" value="InterPro"/>
</dbReference>
<dbReference type="SUPFAM" id="SSF50249">
    <property type="entry name" value="Nucleic acid-binding proteins"/>
    <property type="match status" value="1"/>
</dbReference>
<dbReference type="PANTHER" id="PTHR10302:SF0">
    <property type="entry name" value="SINGLE-STRANDED DNA-BINDING PROTEIN, MITOCHONDRIAL"/>
    <property type="match status" value="1"/>
</dbReference>
<proteinExistence type="predicted"/>
<dbReference type="NCBIfam" id="TIGR00621">
    <property type="entry name" value="ssb"/>
    <property type="match status" value="1"/>
</dbReference>
<keyword evidence="1 2" id="KW-0238">DNA-binding</keyword>
<comment type="caution">
    <text evidence="5">The sequence shown here is derived from an EMBL/GenBank/DDBJ whole genome shotgun (WGS) entry which is preliminary data.</text>
</comment>
<dbReference type="EMBL" id="JFDO01000026">
    <property type="protein sequence ID" value="KEZ18226.1"/>
    <property type="molecule type" value="Genomic_DNA"/>
</dbReference>
<dbReference type="InterPro" id="IPR000424">
    <property type="entry name" value="Primosome_PriB/ssb"/>
</dbReference>
<accession>A0A084EJT4</accession>
<dbReference type="RefSeq" id="WP_036432261.1">
    <property type="nucleotide sequence ID" value="NZ_JFDO01000026.1"/>
</dbReference>
<dbReference type="InterPro" id="IPR011344">
    <property type="entry name" value="ssDNA-bd"/>
</dbReference>
<evidence type="ECO:0000313" key="6">
    <source>
        <dbReference type="Proteomes" id="UP000028533"/>
    </source>
</evidence>
<dbReference type="AlphaFoldDB" id="A0A084EJT4"/>
<gene>
    <name evidence="5" type="primary">ssb-2</name>
    <name evidence="5" type="ORF">MCAPa_6830</name>
</gene>
<dbReference type="GO" id="GO:0009295">
    <property type="term" value="C:nucleoid"/>
    <property type="evidence" value="ECO:0007669"/>
    <property type="project" value="TreeGrafter"/>
</dbReference>
<evidence type="ECO:0000313" key="5">
    <source>
        <dbReference type="EMBL" id="KEZ18226.1"/>
    </source>
</evidence>
<evidence type="ECO:0000256" key="1">
    <source>
        <dbReference type="ARBA" id="ARBA00023125"/>
    </source>
</evidence>
<organism evidence="5 6">
    <name type="scientific">Mycoplasma capricolum subsp. capricolum 14232</name>
    <dbReference type="NCBI Taxonomy" id="1188238"/>
    <lineage>
        <taxon>Bacteria</taxon>
        <taxon>Bacillati</taxon>
        <taxon>Mycoplasmatota</taxon>
        <taxon>Mollicutes</taxon>
        <taxon>Mycoplasmataceae</taxon>
        <taxon>Mycoplasma</taxon>
    </lineage>
</organism>
<protein>
    <recommendedName>
        <fullName evidence="2 3">Single-stranded DNA-binding protein</fullName>
    </recommendedName>
</protein>
<dbReference type="GO" id="GO:0006260">
    <property type="term" value="P:DNA replication"/>
    <property type="evidence" value="ECO:0007669"/>
    <property type="project" value="InterPro"/>
</dbReference>
<dbReference type="PROSITE" id="PS50935">
    <property type="entry name" value="SSB"/>
    <property type="match status" value="1"/>
</dbReference>
<dbReference type="PIRSF" id="PIRSF002070">
    <property type="entry name" value="SSB"/>
    <property type="match status" value="1"/>
</dbReference>
<dbReference type="PANTHER" id="PTHR10302">
    <property type="entry name" value="SINGLE-STRANDED DNA-BINDING PROTEIN"/>
    <property type="match status" value="1"/>
</dbReference>